<keyword evidence="2" id="KW-1185">Reference proteome</keyword>
<sequence>MGLATLYLYCARGRLLGARLKCGAMRSDACILEARQHLTSSGSGGPWAVSLVSTIMLLVHTVRRRSALLAHPSLASIPAQTECRMKSKPYPTSRGGGIESCVRLCASLERTTTEETAKQPSVPPGMIASFNPRAMRPAVNSSRWIHSNRPPRFPRTTAKGKDGCYGKWSATYSTVRGTGRRTLASRDWKDVHSSGTAWHRICGVRTATPRGSSKAIGGIIRGKAVSLIDRSVPLDGGGYVQPQSAFLDVTAIHCQLTWQLWLEAGSYTLTFRAHTGNPMLLSTSNVGLEVFPWMDGFGPVECRSTSSTPITSHRVP</sequence>
<proteinExistence type="predicted"/>
<name>A0A9P7YT17_9HELO</name>
<organism evidence="1 2">
    <name type="scientific">Amylocarpus encephaloides</name>
    <dbReference type="NCBI Taxonomy" id="45428"/>
    <lineage>
        <taxon>Eukaryota</taxon>
        <taxon>Fungi</taxon>
        <taxon>Dikarya</taxon>
        <taxon>Ascomycota</taxon>
        <taxon>Pezizomycotina</taxon>
        <taxon>Leotiomycetes</taxon>
        <taxon>Helotiales</taxon>
        <taxon>Helotiales incertae sedis</taxon>
        <taxon>Amylocarpus</taxon>
    </lineage>
</organism>
<evidence type="ECO:0000313" key="2">
    <source>
        <dbReference type="Proteomes" id="UP000824998"/>
    </source>
</evidence>
<accession>A0A9P7YT17</accession>
<dbReference type="Proteomes" id="UP000824998">
    <property type="component" value="Unassembled WGS sequence"/>
</dbReference>
<gene>
    <name evidence="1" type="ORF">BJ875DRAFT_436645</name>
</gene>
<dbReference type="AlphaFoldDB" id="A0A9P7YT17"/>
<protein>
    <submittedName>
        <fullName evidence="1">Uncharacterized protein</fullName>
    </submittedName>
</protein>
<dbReference type="EMBL" id="MU251360">
    <property type="protein sequence ID" value="KAG9239212.1"/>
    <property type="molecule type" value="Genomic_DNA"/>
</dbReference>
<reference evidence="1" key="1">
    <citation type="journal article" date="2021" name="IMA Fungus">
        <title>Genomic characterization of three marine fungi, including Emericellopsis atlantica sp. nov. with signatures of a generalist lifestyle and marine biomass degradation.</title>
        <authorList>
            <person name="Hagestad O.C."/>
            <person name="Hou L."/>
            <person name="Andersen J.H."/>
            <person name="Hansen E.H."/>
            <person name="Altermark B."/>
            <person name="Li C."/>
            <person name="Kuhnert E."/>
            <person name="Cox R.J."/>
            <person name="Crous P.W."/>
            <person name="Spatafora J.W."/>
            <person name="Lail K."/>
            <person name="Amirebrahimi M."/>
            <person name="Lipzen A."/>
            <person name="Pangilinan J."/>
            <person name="Andreopoulos W."/>
            <person name="Hayes R.D."/>
            <person name="Ng V."/>
            <person name="Grigoriev I.V."/>
            <person name="Jackson S.A."/>
            <person name="Sutton T.D.S."/>
            <person name="Dobson A.D.W."/>
            <person name="Rama T."/>
        </authorList>
    </citation>
    <scope>NUCLEOTIDE SEQUENCE</scope>
    <source>
        <strain evidence="1">TRa018bII</strain>
    </source>
</reference>
<evidence type="ECO:0000313" key="1">
    <source>
        <dbReference type="EMBL" id="KAG9239212.1"/>
    </source>
</evidence>
<comment type="caution">
    <text evidence="1">The sequence shown here is derived from an EMBL/GenBank/DDBJ whole genome shotgun (WGS) entry which is preliminary data.</text>
</comment>